<keyword evidence="5" id="KW-0414">Isoprene biosynthesis</keyword>
<organism evidence="7 8">
    <name type="scientific">Daucus carota subsp. sativus</name>
    <name type="common">Carrot</name>
    <dbReference type="NCBI Taxonomy" id="79200"/>
    <lineage>
        <taxon>Eukaryota</taxon>
        <taxon>Viridiplantae</taxon>
        <taxon>Streptophyta</taxon>
        <taxon>Embryophyta</taxon>
        <taxon>Tracheophyta</taxon>
        <taxon>Spermatophyta</taxon>
        <taxon>Magnoliopsida</taxon>
        <taxon>eudicotyledons</taxon>
        <taxon>Gunneridae</taxon>
        <taxon>Pentapetalae</taxon>
        <taxon>asterids</taxon>
        <taxon>campanulids</taxon>
        <taxon>Apiales</taxon>
        <taxon>Apiaceae</taxon>
        <taxon>Apioideae</taxon>
        <taxon>Scandiceae</taxon>
        <taxon>Daucinae</taxon>
        <taxon>Daucus</taxon>
        <taxon>Daucus sect. Daucus</taxon>
    </lineage>
</organism>
<reference evidence="7" key="1">
    <citation type="journal article" date="2016" name="Nat. Genet.">
        <title>A high-quality carrot genome assembly provides new insights into carotenoid accumulation and asterid genome evolution.</title>
        <authorList>
            <person name="Iorizzo M."/>
            <person name="Ellison S."/>
            <person name="Senalik D."/>
            <person name="Zeng P."/>
            <person name="Satapoomin P."/>
            <person name="Huang J."/>
            <person name="Bowman M."/>
            <person name="Iovene M."/>
            <person name="Sanseverino W."/>
            <person name="Cavagnaro P."/>
            <person name="Yildiz M."/>
            <person name="Macko-Podgorni A."/>
            <person name="Moranska E."/>
            <person name="Grzebelus E."/>
            <person name="Grzebelus D."/>
            <person name="Ashrafi H."/>
            <person name="Zheng Z."/>
            <person name="Cheng S."/>
            <person name="Spooner D."/>
            <person name="Van Deynze A."/>
            <person name="Simon P."/>
        </authorList>
    </citation>
    <scope>NUCLEOTIDE SEQUENCE</scope>
    <source>
        <tissue evidence="7">Leaf</tissue>
    </source>
</reference>
<dbReference type="FunFam" id="3.40.50.2000:FF:000078">
    <property type="entry name" value="Glycosyltransferase"/>
    <property type="match status" value="1"/>
</dbReference>
<dbReference type="Pfam" id="PF26168">
    <property type="entry name" value="Glyco_transf_N"/>
    <property type="match status" value="1"/>
</dbReference>
<evidence type="ECO:0000256" key="1">
    <source>
        <dbReference type="ARBA" id="ARBA00004721"/>
    </source>
</evidence>
<sequence>MPNTMSTQDLVHVLLVSYPAQGHVNPLLKLGNLLASTGLLVTFSTTEGAANFMRKASKNIDEPTPVGDGMIRFEFFDDGLGGNNEDPRRADLDFYTAHLELHGREAVTRIVKKHEEQGRPVACLINNPFIPWVSDVAETLNIRNAVLWVQSCASFSAYYHFHNKLAQFPSESDPEIDVQLPSMPLLKHDEVPSFLHPETPFPALAKAILGQFAMLSKTFCVLVETFQELESEIIDYMSKYCLIKPIGPLFKNPKSSNSSVQGDFMKADDCMDFLNSKEPATVVYISFGSIVYINQEQINEIAYGLLNSGVSFLWVLRKPTLLGPAVVLPENFLEKIGDKGKVVNWCAQKEVLEHPSVAYFVTHCGWNSTLETITSGVPVVAFPAWGDQVTNAKYLVDVFEVGVRLGRGKQTEKSGVSRDRIEKCLREAIGPKAEEMKKNALKWKKAAEEAVAEGGSSDRNLKDFVDKIKNVSK</sequence>
<comment type="pathway">
    <text evidence="1">Secondary metabolite biosynthesis; terpenoid biosynthesis.</text>
</comment>
<dbReference type="Proteomes" id="UP000077755">
    <property type="component" value="Chromosome 9"/>
</dbReference>
<proteinExistence type="inferred from homology"/>
<dbReference type="FunFam" id="3.40.50.2000:FF:000101">
    <property type="entry name" value="Glycosyltransferase"/>
    <property type="match status" value="1"/>
</dbReference>
<dbReference type="Gene3D" id="3.40.50.2000">
    <property type="entry name" value="Glycogen Phosphorylase B"/>
    <property type="match status" value="2"/>
</dbReference>
<dbReference type="SUPFAM" id="SSF53756">
    <property type="entry name" value="UDP-Glycosyltransferase/glycogen phosphorylase"/>
    <property type="match status" value="1"/>
</dbReference>
<dbReference type="PANTHER" id="PTHR11926">
    <property type="entry name" value="GLUCOSYL/GLUCURONOSYL TRANSFERASES"/>
    <property type="match status" value="1"/>
</dbReference>
<evidence type="ECO:0000259" key="6">
    <source>
        <dbReference type="Pfam" id="PF26168"/>
    </source>
</evidence>
<dbReference type="InterPro" id="IPR058980">
    <property type="entry name" value="Glyco_transf_N"/>
</dbReference>
<comment type="similarity">
    <text evidence="2">Belongs to the UDP-glycosyltransferase family.</text>
</comment>
<dbReference type="EMBL" id="CP093351">
    <property type="protein sequence ID" value="WOH13919.1"/>
    <property type="molecule type" value="Genomic_DNA"/>
</dbReference>
<keyword evidence="4" id="KW-0808">Transferase</keyword>
<dbReference type="AlphaFoldDB" id="A0AAF0XVK2"/>
<protein>
    <recommendedName>
        <fullName evidence="6">Glycosyltransferase N-terminal domain-containing protein</fullName>
    </recommendedName>
</protein>
<reference evidence="7" key="2">
    <citation type="submission" date="2022-03" db="EMBL/GenBank/DDBJ databases">
        <title>Draft title - Genomic analysis of global carrot germplasm unveils the trajectory of domestication and the origin of high carotenoid orange carrot.</title>
        <authorList>
            <person name="Iorizzo M."/>
            <person name="Ellison S."/>
            <person name="Senalik D."/>
            <person name="Macko-Podgorni A."/>
            <person name="Grzebelus D."/>
            <person name="Bostan H."/>
            <person name="Rolling W."/>
            <person name="Curaba J."/>
            <person name="Simon P."/>
        </authorList>
    </citation>
    <scope>NUCLEOTIDE SEQUENCE</scope>
    <source>
        <tissue evidence="7">Leaf</tissue>
    </source>
</reference>
<dbReference type="Pfam" id="PF00201">
    <property type="entry name" value="UDPGT"/>
    <property type="match status" value="1"/>
</dbReference>
<dbReference type="PANTHER" id="PTHR11926:SF1541">
    <property type="entry name" value="GLYCOSYLTRANSFERASE"/>
    <property type="match status" value="1"/>
</dbReference>
<feature type="domain" description="Glycosyltransferase N-terminal" evidence="6">
    <location>
        <begin position="11"/>
        <end position="194"/>
    </location>
</feature>
<name>A0AAF0XVK2_DAUCS</name>
<evidence type="ECO:0000313" key="7">
    <source>
        <dbReference type="EMBL" id="WOH13919.1"/>
    </source>
</evidence>
<evidence type="ECO:0000313" key="8">
    <source>
        <dbReference type="Proteomes" id="UP000077755"/>
    </source>
</evidence>
<dbReference type="GO" id="GO:0008299">
    <property type="term" value="P:isoprenoid biosynthetic process"/>
    <property type="evidence" value="ECO:0007669"/>
    <property type="project" value="UniProtKB-KW"/>
</dbReference>
<evidence type="ECO:0000256" key="3">
    <source>
        <dbReference type="ARBA" id="ARBA00022676"/>
    </source>
</evidence>
<evidence type="ECO:0000256" key="4">
    <source>
        <dbReference type="ARBA" id="ARBA00022679"/>
    </source>
</evidence>
<dbReference type="InterPro" id="IPR002213">
    <property type="entry name" value="UDP_glucos_trans"/>
</dbReference>
<evidence type="ECO:0000256" key="5">
    <source>
        <dbReference type="ARBA" id="ARBA00023229"/>
    </source>
</evidence>
<dbReference type="KEGG" id="dcr:108200926"/>
<evidence type="ECO:0000256" key="2">
    <source>
        <dbReference type="ARBA" id="ARBA00009995"/>
    </source>
</evidence>
<gene>
    <name evidence="7" type="ORF">DCAR_0933432</name>
</gene>
<dbReference type="GO" id="GO:0080043">
    <property type="term" value="F:quercetin 3-O-glucosyltransferase activity"/>
    <property type="evidence" value="ECO:0007669"/>
    <property type="project" value="TreeGrafter"/>
</dbReference>
<accession>A0AAF0XVK2</accession>
<dbReference type="CDD" id="cd03784">
    <property type="entry name" value="GT1_Gtf-like"/>
    <property type="match status" value="1"/>
</dbReference>
<keyword evidence="3" id="KW-0328">Glycosyltransferase</keyword>
<dbReference type="GO" id="GO:0080044">
    <property type="term" value="F:quercetin 7-O-glucosyltransferase activity"/>
    <property type="evidence" value="ECO:0007669"/>
    <property type="project" value="TreeGrafter"/>
</dbReference>
<keyword evidence="8" id="KW-1185">Reference proteome</keyword>